<feature type="transmembrane region" description="Helical" evidence="1">
    <location>
        <begin position="177"/>
        <end position="196"/>
    </location>
</feature>
<dbReference type="PANTHER" id="PTHR23028:SF53">
    <property type="entry name" value="ACYL_TRANSF_3 DOMAIN-CONTAINING PROTEIN"/>
    <property type="match status" value="1"/>
</dbReference>
<keyword evidence="4" id="KW-0012">Acyltransferase</keyword>
<evidence type="ECO:0000313" key="4">
    <source>
        <dbReference type="EMBL" id="GGJ70698.1"/>
    </source>
</evidence>
<evidence type="ECO:0000256" key="1">
    <source>
        <dbReference type="SAM" id="Phobius"/>
    </source>
</evidence>
<organism evidence="4 5">
    <name type="scientific">Streptomyces lacrimifluminis</name>
    <dbReference type="NCBI Taxonomy" id="1500077"/>
    <lineage>
        <taxon>Bacteria</taxon>
        <taxon>Bacillati</taxon>
        <taxon>Actinomycetota</taxon>
        <taxon>Actinomycetes</taxon>
        <taxon>Kitasatosporales</taxon>
        <taxon>Streptomycetaceae</taxon>
        <taxon>Streptomyces</taxon>
    </lineage>
</organism>
<feature type="transmembrane region" description="Helical" evidence="1">
    <location>
        <begin position="289"/>
        <end position="308"/>
    </location>
</feature>
<dbReference type="InterPro" id="IPR050879">
    <property type="entry name" value="Acyltransferase_3"/>
</dbReference>
<dbReference type="EMBL" id="BMMU01000062">
    <property type="protein sequence ID" value="GGJ70698.1"/>
    <property type="molecule type" value="Genomic_DNA"/>
</dbReference>
<feature type="transmembrane region" description="Helical" evidence="1">
    <location>
        <begin position="45"/>
        <end position="62"/>
    </location>
</feature>
<dbReference type="GO" id="GO:0016747">
    <property type="term" value="F:acyltransferase activity, transferring groups other than amino-acyl groups"/>
    <property type="evidence" value="ECO:0007669"/>
    <property type="project" value="InterPro"/>
</dbReference>
<feature type="transmembrane region" description="Helical" evidence="1">
    <location>
        <begin position="259"/>
        <end position="277"/>
    </location>
</feature>
<evidence type="ECO:0000313" key="5">
    <source>
        <dbReference type="Proteomes" id="UP000625682"/>
    </source>
</evidence>
<dbReference type="GO" id="GO:0009103">
    <property type="term" value="P:lipopolysaccharide biosynthetic process"/>
    <property type="evidence" value="ECO:0007669"/>
    <property type="project" value="TreeGrafter"/>
</dbReference>
<reference evidence="4" key="1">
    <citation type="journal article" date="2014" name="Int. J. Syst. Evol. Microbiol.">
        <title>Complete genome sequence of Corynebacterium casei LMG S-19264T (=DSM 44701T), isolated from a smear-ripened cheese.</title>
        <authorList>
            <consortium name="US DOE Joint Genome Institute (JGI-PGF)"/>
            <person name="Walter F."/>
            <person name="Albersmeier A."/>
            <person name="Kalinowski J."/>
            <person name="Ruckert C."/>
        </authorList>
    </citation>
    <scope>NUCLEOTIDE SEQUENCE</scope>
    <source>
        <strain evidence="4">CGMCC 4.7272</strain>
    </source>
</reference>
<keyword evidence="4" id="KW-0808">Transferase</keyword>
<dbReference type="Proteomes" id="UP000625682">
    <property type="component" value="Unassembled WGS sequence"/>
</dbReference>
<feature type="transmembrane region" description="Helical" evidence="1">
    <location>
        <begin position="146"/>
        <end position="165"/>
    </location>
</feature>
<comment type="caution">
    <text evidence="4">The sequence shown here is derived from an EMBL/GenBank/DDBJ whole genome shotgun (WGS) entry which is preliminary data.</text>
</comment>
<keyword evidence="5" id="KW-1185">Reference proteome</keyword>
<feature type="transmembrane region" description="Helical" evidence="1">
    <location>
        <begin position="367"/>
        <end position="388"/>
    </location>
</feature>
<dbReference type="AlphaFoldDB" id="A0A917PCI0"/>
<keyword evidence="1" id="KW-0812">Transmembrane</keyword>
<feature type="domain" description="SGNH" evidence="3">
    <location>
        <begin position="449"/>
        <end position="678"/>
    </location>
</feature>
<dbReference type="PANTHER" id="PTHR23028">
    <property type="entry name" value="ACETYLTRANSFERASE"/>
    <property type="match status" value="1"/>
</dbReference>
<keyword evidence="1" id="KW-0472">Membrane</keyword>
<reference evidence="4" key="2">
    <citation type="submission" date="2020-09" db="EMBL/GenBank/DDBJ databases">
        <authorList>
            <person name="Sun Q."/>
            <person name="Zhou Y."/>
        </authorList>
    </citation>
    <scope>NUCLEOTIDE SEQUENCE</scope>
    <source>
        <strain evidence="4">CGMCC 4.7272</strain>
    </source>
</reference>
<feature type="transmembrane region" description="Helical" evidence="1">
    <location>
        <begin position="83"/>
        <end position="102"/>
    </location>
</feature>
<dbReference type="Pfam" id="PF01757">
    <property type="entry name" value="Acyl_transf_3"/>
    <property type="match status" value="1"/>
</dbReference>
<feature type="transmembrane region" description="Helical" evidence="1">
    <location>
        <begin position="328"/>
        <end position="347"/>
    </location>
</feature>
<protein>
    <submittedName>
        <fullName evidence="4">Acyltransferase</fullName>
    </submittedName>
</protein>
<evidence type="ECO:0000259" key="3">
    <source>
        <dbReference type="Pfam" id="PF19040"/>
    </source>
</evidence>
<name>A0A917PCI0_9ACTN</name>
<evidence type="ECO:0000259" key="2">
    <source>
        <dbReference type="Pfam" id="PF01757"/>
    </source>
</evidence>
<dbReference type="InterPro" id="IPR043968">
    <property type="entry name" value="SGNH"/>
</dbReference>
<accession>A0A917PCI0</accession>
<dbReference type="InterPro" id="IPR002656">
    <property type="entry name" value="Acyl_transf_3_dom"/>
</dbReference>
<proteinExistence type="predicted"/>
<dbReference type="RefSeq" id="WP_189152249.1">
    <property type="nucleotide sequence ID" value="NZ_BAABER010000060.1"/>
</dbReference>
<dbReference type="GO" id="GO:0016020">
    <property type="term" value="C:membrane"/>
    <property type="evidence" value="ECO:0007669"/>
    <property type="project" value="TreeGrafter"/>
</dbReference>
<sequence length="689" mass="73513">MNMKASPAESPGLRLDIQGLRAVAVSLVVLGHAGVGGFGGGYVGVDVFFVMSGFLITSLLVRELAASNGLSIRRFYARRALRLLPASTVVVVATLAGSRLFLSRARFEEYAGDALSSALYAVNLRLAAGGTDYLAEGSPPSPFQHFWSLAVEEQFYLLWPLLLLLSWRLARRRRELLAVPLAVLCLLSFGLSVAVTESAPSWAYFGSHTRFWELGAGALLALSAERLRGLPPRVAAPMTWAGLACIAVAATVYGNDTPFPGYYALLPVLGSVLVLAGGCAPSRYGAQLLLSRGPLVWLGGLSYGWYLWHWPLLLIGPAAMGIPPGTTRVRIALLFCAVALLLAWVTLRLVENPVRFHTAFRGRPGRALRLGVALSVGVALIAVTAYAFPPAIDSGSPAPSLRQATATAPDPQLRLRQLLETSATSLPSNLAPPLPEIKATRSAVYRDGCHVAYDSTSTPPCEYGDPASRKVVVLFGDSHAAQWFPALNRLAKQRGWKLVSLTKASCKAARVTLRRFDGPYAACDTWRAGAITRITALRPALVIVSSSDAGDPMYPEPDLVQQWTDGFRTTYDALGASGARVVALLDTPWPNSDAVDCAAMFSLRLDRCASRLPEAIRDPSRRTATVDAARLSGVTVIDPAPWLCTAGGNCPVLVGNTVAYRDDSHVSEAYAEAVAPVLGDRLAEVLASG</sequence>
<dbReference type="Pfam" id="PF19040">
    <property type="entry name" value="SGNH"/>
    <property type="match status" value="1"/>
</dbReference>
<gene>
    <name evidence="4" type="ORF">GCM10012282_79400</name>
</gene>
<keyword evidence="1" id="KW-1133">Transmembrane helix</keyword>
<feature type="domain" description="Acyltransferase 3" evidence="2">
    <location>
        <begin position="16"/>
        <end position="347"/>
    </location>
</feature>